<proteinExistence type="predicted"/>
<sequence>MTYQLLDAMSAEVAYREEQLRKAGRDARMTKQSRFVRWLRTHRVTSVSVPAQERRTTAAVSSRADHLAR</sequence>
<evidence type="ECO:0000313" key="3">
    <source>
        <dbReference type="Proteomes" id="UP001330812"/>
    </source>
</evidence>
<keyword evidence="3" id="KW-1185">Reference proteome</keyword>
<gene>
    <name evidence="2" type="ORF">VSH64_01485</name>
</gene>
<organism evidence="2 3">
    <name type="scientific">Amycolatopsis rhabdoformis</name>
    <dbReference type="NCBI Taxonomy" id="1448059"/>
    <lineage>
        <taxon>Bacteria</taxon>
        <taxon>Bacillati</taxon>
        <taxon>Actinomycetota</taxon>
        <taxon>Actinomycetes</taxon>
        <taxon>Pseudonocardiales</taxon>
        <taxon>Pseudonocardiaceae</taxon>
        <taxon>Amycolatopsis</taxon>
    </lineage>
</organism>
<dbReference type="Proteomes" id="UP001330812">
    <property type="component" value="Chromosome"/>
</dbReference>
<reference evidence="2 3" key="1">
    <citation type="journal article" date="2015" name="Int. J. Syst. Evol. Microbiol.">
        <title>Amycolatopsis rhabdoformis sp. nov., an actinomycete isolated from a tropical forest soil.</title>
        <authorList>
            <person name="Souza W.R."/>
            <person name="Silva R.E."/>
            <person name="Goodfellow M."/>
            <person name="Busarakam K."/>
            <person name="Figueiro F.S."/>
            <person name="Ferreira D."/>
            <person name="Rodrigues-Filho E."/>
            <person name="Moraes L.A.B."/>
            <person name="Zucchi T.D."/>
        </authorList>
    </citation>
    <scope>NUCLEOTIDE SEQUENCE [LARGE SCALE GENOMIC DNA]</scope>
    <source>
        <strain evidence="2 3">NCIMB 14900</strain>
    </source>
</reference>
<dbReference type="EMBL" id="CP142149">
    <property type="protein sequence ID" value="WSE30812.1"/>
    <property type="molecule type" value="Genomic_DNA"/>
</dbReference>
<dbReference type="RefSeq" id="WP_326569755.1">
    <property type="nucleotide sequence ID" value="NZ_CP142149.1"/>
</dbReference>
<name>A0ABZ1IA62_9PSEU</name>
<evidence type="ECO:0000256" key="1">
    <source>
        <dbReference type="SAM" id="MobiDB-lite"/>
    </source>
</evidence>
<feature type="region of interest" description="Disordered" evidence="1">
    <location>
        <begin position="49"/>
        <end position="69"/>
    </location>
</feature>
<evidence type="ECO:0000313" key="2">
    <source>
        <dbReference type="EMBL" id="WSE30812.1"/>
    </source>
</evidence>
<protein>
    <submittedName>
        <fullName evidence="2">Uncharacterized protein</fullName>
    </submittedName>
</protein>
<accession>A0ABZ1IA62</accession>